<evidence type="ECO:0000259" key="15">
    <source>
        <dbReference type="PROSITE" id="PS50885"/>
    </source>
</evidence>
<dbReference type="EMBL" id="MFSU01000067">
    <property type="protein sequence ID" value="OGI47021.1"/>
    <property type="molecule type" value="Genomic_DNA"/>
</dbReference>
<dbReference type="Gene3D" id="3.30.565.10">
    <property type="entry name" value="Histidine kinase-like ATPase, C-terminal domain"/>
    <property type="match status" value="1"/>
</dbReference>
<dbReference type="SMART" id="SM00388">
    <property type="entry name" value="HisKA"/>
    <property type="match status" value="1"/>
</dbReference>
<dbReference type="InterPro" id="IPR005467">
    <property type="entry name" value="His_kinase_dom"/>
</dbReference>
<dbReference type="SUPFAM" id="SSF47384">
    <property type="entry name" value="Homodimeric domain of signal transducing histidine kinase"/>
    <property type="match status" value="1"/>
</dbReference>
<feature type="domain" description="HAMP" evidence="15">
    <location>
        <begin position="176"/>
        <end position="228"/>
    </location>
</feature>
<keyword evidence="11" id="KW-0902">Two-component regulatory system</keyword>
<dbReference type="PROSITE" id="PS50109">
    <property type="entry name" value="HIS_KIN"/>
    <property type="match status" value="1"/>
</dbReference>
<dbReference type="GO" id="GO:0000155">
    <property type="term" value="F:phosphorelay sensor kinase activity"/>
    <property type="evidence" value="ECO:0007669"/>
    <property type="project" value="InterPro"/>
</dbReference>
<dbReference type="InterPro" id="IPR003660">
    <property type="entry name" value="HAMP_dom"/>
</dbReference>
<name>A0A1F6TPG4_9PROT</name>
<dbReference type="InterPro" id="IPR036890">
    <property type="entry name" value="HATPase_C_sf"/>
</dbReference>
<dbReference type="InterPro" id="IPR036097">
    <property type="entry name" value="HisK_dim/P_sf"/>
</dbReference>
<evidence type="ECO:0000256" key="5">
    <source>
        <dbReference type="ARBA" id="ARBA00022679"/>
    </source>
</evidence>
<evidence type="ECO:0000256" key="6">
    <source>
        <dbReference type="ARBA" id="ARBA00022692"/>
    </source>
</evidence>
<keyword evidence="4" id="KW-0597">Phosphoprotein</keyword>
<dbReference type="PANTHER" id="PTHR45436">
    <property type="entry name" value="SENSOR HISTIDINE KINASE YKOH"/>
    <property type="match status" value="1"/>
</dbReference>
<dbReference type="PRINTS" id="PR00344">
    <property type="entry name" value="BCTRLSENSOR"/>
</dbReference>
<dbReference type="InterPro" id="IPR004358">
    <property type="entry name" value="Sig_transdc_His_kin-like_C"/>
</dbReference>
<comment type="caution">
    <text evidence="16">The sequence shown here is derived from an EMBL/GenBank/DDBJ whole genome shotgun (WGS) entry which is preliminary data.</text>
</comment>
<proteinExistence type="predicted"/>
<evidence type="ECO:0000256" key="3">
    <source>
        <dbReference type="ARBA" id="ARBA00012438"/>
    </source>
</evidence>
<organism evidence="16 17">
    <name type="scientific">Candidatus Muproteobacteria bacterium RBG_16_65_34</name>
    <dbReference type="NCBI Taxonomy" id="1817760"/>
    <lineage>
        <taxon>Bacteria</taxon>
        <taxon>Pseudomonadati</taxon>
        <taxon>Pseudomonadota</taxon>
        <taxon>Candidatus Muproteobacteria</taxon>
    </lineage>
</organism>
<dbReference type="AlphaFoldDB" id="A0A1F6TPG4"/>
<dbReference type="Pfam" id="PF00512">
    <property type="entry name" value="HisKA"/>
    <property type="match status" value="1"/>
</dbReference>
<dbReference type="InterPro" id="IPR003661">
    <property type="entry name" value="HisK_dim/P_dom"/>
</dbReference>
<dbReference type="InterPro" id="IPR013727">
    <property type="entry name" value="2CSK_N"/>
</dbReference>
<dbReference type="CDD" id="cd00082">
    <property type="entry name" value="HisKA"/>
    <property type="match status" value="1"/>
</dbReference>
<dbReference type="SMART" id="SM00387">
    <property type="entry name" value="HATPase_c"/>
    <property type="match status" value="1"/>
</dbReference>
<accession>A0A1F6TPG4</accession>
<dbReference type="Gene3D" id="1.10.287.130">
    <property type="match status" value="1"/>
</dbReference>
<evidence type="ECO:0000256" key="12">
    <source>
        <dbReference type="ARBA" id="ARBA00023136"/>
    </source>
</evidence>
<evidence type="ECO:0000313" key="16">
    <source>
        <dbReference type="EMBL" id="OGI47021.1"/>
    </source>
</evidence>
<evidence type="ECO:0000256" key="9">
    <source>
        <dbReference type="ARBA" id="ARBA00022840"/>
    </source>
</evidence>
<protein>
    <recommendedName>
        <fullName evidence="3">histidine kinase</fullName>
        <ecNumber evidence="3">2.7.13.3</ecNumber>
    </recommendedName>
</protein>
<evidence type="ECO:0000256" key="8">
    <source>
        <dbReference type="ARBA" id="ARBA00022777"/>
    </source>
</evidence>
<feature type="transmembrane region" description="Helical" evidence="13">
    <location>
        <begin position="156"/>
        <end position="175"/>
    </location>
</feature>
<keyword evidence="5" id="KW-0808">Transferase</keyword>
<dbReference type="STRING" id="1817760.A2151_08070"/>
<keyword evidence="9" id="KW-0067">ATP-binding</keyword>
<evidence type="ECO:0000256" key="13">
    <source>
        <dbReference type="SAM" id="Phobius"/>
    </source>
</evidence>
<keyword evidence="10 13" id="KW-1133">Transmembrane helix</keyword>
<dbReference type="GO" id="GO:0005524">
    <property type="term" value="F:ATP binding"/>
    <property type="evidence" value="ECO:0007669"/>
    <property type="project" value="UniProtKB-KW"/>
</dbReference>
<evidence type="ECO:0000256" key="4">
    <source>
        <dbReference type="ARBA" id="ARBA00022553"/>
    </source>
</evidence>
<dbReference type="SUPFAM" id="SSF55874">
    <property type="entry name" value="ATPase domain of HSP90 chaperone/DNA topoisomerase II/histidine kinase"/>
    <property type="match status" value="1"/>
</dbReference>
<dbReference type="Pfam" id="PF02518">
    <property type="entry name" value="HATPase_c"/>
    <property type="match status" value="1"/>
</dbReference>
<comment type="catalytic activity">
    <reaction evidence="1">
        <text>ATP + protein L-histidine = ADP + protein N-phospho-L-histidine.</text>
        <dbReference type="EC" id="2.7.13.3"/>
    </reaction>
</comment>
<evidence type="ECO:0000256" key="2">
    <source>
        <dbReference type="ARBA" id="ARBA00004141"/>
    </source>
</evidence>
<dbReference type="InterPro" id="IPR050428">
    <property type="entry name" value="TCS_sensor_his_kinase"/>
</dbReference>
<evidence type="ECO:0000256" key="11">
    <source>
        <dbReference type="ARBA" id="ARBA00023012"/>
    </source>
</evidence>
<keyword evidence="7" id="KW-0547">Nucleotide-binding</keyword>
<reference evidence="16 17" key="1">
    <citation type="journal article" date="2016" name="Nat. Commun.">
        <title>Thousands of microbial genomes shed light on interconnected biogeochemical processes in an aquifer system.</title>
        <authorList>
            <person name="Anantharaman K."/>
            <person name="Brown C.T."/>
            <person name="Hug L.A."/>
            <person name="Sharon I."/>
            <person name="Castelle C.J."/>
            <person name="Probst A.J."/>
            <person name="Thomas B.C."/>
            <person name="Singh A."/>
            <person name="Wilkins M.J."/>
            <person name="Karaoz U."/>
            <person name="Brodie E.L."/>
            <person name="Williams K.H."/>
            <person name="Hubbard S.S."/>
            <person name="Banfield J.F."/>
        </authorList>
    </citation>
    <scope>NUCLEOTIDE SEQUENCE [LARGE SCALE GENOMIC DNA]</scope>
</reference>
<evidence type="ECO:0000256" key="10">
    <source>
        <dbReference type="ARBA" id="ARBA00022989"/>
    </source>
</evidence>
<keyword evidence="8" id="KW-0418">Kinase</keyword>
<dbReference type="PROSITE" id="PS50885">
    <property type="entry name" value="HAMP"/>
    <property type="match status" value="1"/>
</dbReference>
<dbReference type="EC" id="2.7.13.3" evidence="3"/>
<keyword evidence="6 13" id="KW-0812">Transmembrane</keyword>
<dbReference type="InterPro" id="IPR003594">
    <property type="entry name" value="HATPase_dom"/>
</dbReference>
<evidence type="ECO:0000256" key="1">
    <source>
        <dbReference type="ARBA" id="ARBA00000085"/>
    </source>
</evidence>
<dbReference type="PANTHER" id="PTHR45436:SF14">
    <property type="entry name" value="SENSOR PROTEIN QSEC"/>
    <property type="match status" value="1"/>
</dbReference>
<feature type="domain" description="Histidine kinase" evidence="14">
    <location>
        <begin position="236"/>
        <end position="449"/>
    </location>
</feature>
<dbReference type="Proteomes" id="UP000178885">
    <property type="component" value="Unassembled WGS sequence"/>
</dbReference>
<dbReference type="Pfam" id="PF08521">
    <property type="entry name" value="2CSK_N"/>
    <property type="match status" value="1"/>
</dbReference>
<gene>
    <name evidence="16" type="ORF">A2151_08070</name>
</gene>
<keyword evidence="12 13" id="KW-0472">Membrane</keyword>
<sequence>MTEAVPRTSIRRRLLVPLLATVAGTWLAAAAVSYLDARHRVNELLDAHLAQSAALLVAEASHELEEINTEDMPQLHRYAQRVAFQIWERGRSLRLHSANAPQERLSREENGFSDTVVDGKRWRVFSSWDPRHEFLIQVAERSETRDRIAKSVGINLLLPLLVAVPVLGLLIWFSVARGTRPLVTLGNEVARRDPQNLAPLDAAGLPAEVAPLVASLNRLFERVRRSIEHERRFTSDAAHELRTPIAAVKAQAQVARAATSATERRRALDMAILGCDHAAHLVEQLLTLARLEPAQALARNEVCDLRAMARGVAADIAPGALSRHVELELAEGPPAPVAGDAALLAVLVRNLVDNAVRYSPAGTLVRVGVEAEGATVRLTVTDQGPGVSAEDLARLGQRFFRVTGTDESGSGLGLSIVQRIAELHGARVHFEPGPQAKGLCVSVVFSGSRSG</sequence>
<dbReference type="GO" id="GO:0005886">
    <property type="term" value="C:plasma membrane"/>
    <property type="evidence" value="ECO:0007669"/>
    <property type="project" value="TreeGrafter"/>
</dbReference>
<evidence type="ECO:0000259" key="14">
    <source>
        <dbReference type="PROSITE" id="PS50109"/>
    </source>
</evidence>
<dbReference type="Gene3D" id="1.20.5.1040">
    <property type="entry name" value="Sensor protein qsec"/>
    <property type="match status" value="1"/>
</dbReference>
<evidence type="ECO:0000313" key="17">
    <source>
        <dbReference type="Proteomes" id="UP000178885"/>
    </source>
</evidence>
<comment type="subcellular location">
    <subcellularLocation>
        <location evidence="2">Membrane</location>
        <topology evidence="2">Multi-pass membrane protein</topology>
    </subcellularLocation>
</comment>
<evidence type="ECO:0000256" key="7">
    <source>
        <dbReference type="ARBA" id="ARBA00022741"/>
    </source>
</evidence>